<dbReference type="InterPro" id="IPR011037">
    <property type="entry name" value="Pyrv_Knase-like_insert_dom_sf"/>
</dbReference>
<keyword evidence="3" id="KW-1185">Reference proteome</keyword>
<dbReference type="InterPro" id="IPR005302">
    <property type="entry name" value="MoCF_Sase_C"/>
</dbReference>
<dbReference type="AlphaFoldDB" id="A0A5B8IUQ7"/>
<gene>
    <name evidence="2" type="ORF">FPZ52_09620</name>
</gene>
<dbReference type="KEGG" id="lit:FPZ52_09620"/>
<evidence type="ECO:0000313" key="2">
    <source>
        <dbReference type="EMBL" id="QDY69852.1"/>
    </source>
</evidence>
<reference evidence="2 3" key="1">
    <citation type="submission" date="2019-07" db="EMBL/GenBank/DDBJ databases">
        <title>Litoreibacter alkalisoli sp. nov., isolated from saline-alkaline soil.</title>
        <authorList>
            <person name="Wang S."/>
            <person name="Xu L."/>
            <person name="Xing Y.-T."/>
            <person name="Sun J.-Q."/>
        </authorList>
    </citation>
    <scope>NUCLEOTIDE SEQUENCE [LARGE SCALE GENOMIC DNA]</scope>
    <source>
        <strain evidence="2 3">LN3S51</strain>
    </source>
</reference>
<sequence>MTGQVAALWRHPIKAHGREALQEVTLTAGQTFPWDRIWAVTHEASKAQGGQWSPCPNFSRGAKAPQLMAITAHLDEQSEHVTLRHPEQAEITINPDDTADAARFIDWVQPLMPEGRAASTGLIRAGEQGMTDSAFPSISIGNLASLRALSAAVGTELSPDRFRANIWIDGPEAWSEFDWIGETIRIRDVELKVQERITRCLATATNPETGERDTDTLGVLQSNWGHRDFGIYVTVSTGGRIAPGDALRLT</sequence>
<dbReference type="GO" id="GO:0030170">
    <property type="term" value="F:pyridoxal phosphate binding"/>
    <property type="evidence" value="ECO:0007669"/>
    <property type="project" value="InterPro"/>
</dbReference>
<name>A0A5B8IUQ7_9RHOB</name>
<organism evidence="2 3">
    <name type="scientific">Qingshengfaniella alkalisoli</name>
    <dbReference type="NCBI Taxonomy" id="2599296"/>
    <lineage>
        <taxon>Bacteria</taxon>
        <taxon>Pseudomonadati</taxon>
        <taxon>Pseudomonadota</taxon>
        <taxon>Alphaproteobacteria</taxon>
        <taxon>Rhodobacterales</taxon>
        <taxon>Paracoccaceae</taxon>
        <taxon>Qingshengfaniella</taxon>
    </lineage>
</organism>
<evidence type="ECO:0000313" key="3">
    <source>
        <dbReference type="Proteomes" id="UP000318483"/>
    </source>
</evidence>
<proteinExistence type="predicted"/>
<evidence type="ECO:0000259" key="1">
    <source>
        <dbReference type="PROSITE" id="PS51340"/>
    </source>
</evidence>
<dbReference type="Pfam" id="PF03473">
    <property type="entry name" value="MOSC"/>
    <property type="match status" value="1"/>
</dbReference>
<feature type="domain" description="MOSC" evidence="1">
    <location>
        <begin position="105"/>
        <end position="250"/>
    </location>
</feature>
<dbReference type="OrthoDB" id="581532at2"/>
<accession>A0A5B8IUQ7</accession>
<dbReference type="GO" id="GO:0030151">
    <property type="term" value="F:molybdenum ion binding"/>
    <property type="evidence" value="ECO:0007669"/>
    <property type="project" value="InterPro"/>
</dbReference>
<dbReference type="GO" id="GO:0003824">
    <property type="term" value="F:catalytic activity"/>
    <property type="evidence" value="ECO:0007669"/>
    <property type="project" value="InterPro"/>
</dbReference>
<dbReference type="Proteomes" id="UP000318483">
    <property type="component" value="Chromosome"/>
</dbReference>
<dbReference type="SUPFAM" id="SSF50800">
    <property type="entry name" value="PK beta-barrel domain-like"/>
    <property type="match status" value="1"/>
</dbReference>
<dbReference type="RefSeq" id="WP_146365228.1">
    <property type="nucleotide sequence ID" value="NZ_CP042261.1"/>
</dbReference>
<dbReference type="PROSITE" id="PS51340">
    <property type="entry name" value="MOSC"/>
    <property type="match status" value="1"/>
</dbReference>
<dbReference type="Gene3D" id="2.40.33.20">
    <property type="entry name" value="PK beta-barrel domain-like"/>
    <property type="match status" value="1"/>
</dbReference>
<protein>
    <submittedName>
        <fullName evidence="2">MOSC domain-containing protein</fullName>
    </submittedName>
</protein>
<dbReference type="EMBL" id="CP042261">
    <property type="protein sequence ID" value="QDY69852.1"/>
    <property type="molecule type" value="Genomic_DNA"/>
</dbReference>
<dbReference type="InterPro" id="IPR005303">
    <property type="entry name" value="MOCOS_middle"/>
</dbReference>
<dbReference type="Pfam" id="PF03476">
    <property type="entry name" value="MOSC_N"/>
    <property type="match status" value="1"/>
</dbReference>